<dbReference type="InterPro" id="IPR036388">
    <property type="entry name" value="WH-like_DNA-bd_sf"/>
</dbReference>
<accession>A0A238W7S3</accession>
<dbReference type="InterPro" id="IPR000835">
    <property type="entry name" value="HTH_MarR-typ"/>
</dbReference>
<keyword evidence="3 4" id="KW-0804">Transcription</keyword>
<protein>
    <recommendedName>
        <fullName evidence="4">HTH-type transcriptional regulator</fullName>
    </recommendedName>
</protein>
<evidence type="ECO:0000256" key="2">
    <source>
        <dbReference type="ARBA" id="ARBA00023125"/>
    </source>
</evidence>
<dbReference type="GO" id="GO:0003677">
    <property type="term" value="F:DNA binding"/>
    <property type="evidence" value="ECO:0007669"/>
    <property type="project" value="UniProtKB-UniRule"/>
</dbReference>
<evidence type="ECO:0000256" key="1">
    <source>
        <dbReference type="ARBA" id="ARBA00023015"/>
    </source>
</evidence>
<dbReference type="InterPro" id="IPR026282">
    <property type="entry name" value="MJ1563"/>
</dbReference>
<evidence type="ECO:0000256" key="3">
    <source>
        <dbReference type="ARBA" id="ARBA00023163"/>
    </source>
</evidence>
<comment type="similarity">
    <text evidence="4">Belongs to the GbsR family.</text>
</comment>
<dbReference type="Gene3D" id="1.10.10.10">
    <property type="entry name" value="Winged helix-like DNA-binding domain superfamily/Winged helix DNA-binding domain"/>
    <property type="match status" value="1"/>
</dbReference>
<name>A0A238W7S3_9BACT</name>
<dbReference type="PANTHER" id="PTHR38465">
    <property type="entry name" value="HTH-TYPE TRANSCRIPTIONAL REGULATOR MJ1563-RELATED"/>
    <property type="match status" value="1"/>
</dbReference>
<dbReference type="Pfam" id="PF12802">
    <property type="entry name" value="MarR_2"/>
    <property type="match status" value="1"/>
</dbReference>
<dbReference type="EMBL" id="FZNS01000002">
    <property type="protein sequence ID" value="SNR42334.1"/>
    <property type="molecule type" value="Genomic_DNA"/>
</dbReference>
<keyword evidence="2 4" id="KW-0238">DNA-binding</keyword>
<dbReference type="InterPro" id="IPR052362">
    <property type="entry name" value="HTH-GbsR_regulator"/>
</dbReference>
<evidence type="ECO:0000259" key="5">
    <source>
        <dbReference type="Pfam" id="PF12802"/>
    </source>
</evidence>
<dbReference type="InterPro" id="IPR036390">
    <property type="entry name" value="WH_DNA-bd_sf"/>
</dbReference>
<sequence length="173" mass="19622">MQLDEAKRKFIEGWGTLGSAWGVSRTMAQVHALLLVSVGALSTEDIMDQLQISRGNVNMNVRALMDWGIVRKELRPGERREFFSAEKDIHRVATLILQERRRRELEPIMRVLGEISQVEPSPAATAEETEAFTKMIGNIQNFADFANRAASTLIKADENWFLSTFMKLMRPNG</sequence>
<evidence type="ECO:0000256" key="4">
    <source>
        <dbReference type="PIRNR" id="PIRNR006707"/>
    </source>
</evidence>
<dbReference type="Proteomes" id="UP000198310">
    <property type="component" value="Unassembled WGS sequence"/>
</dbReference>
<organism evidence="6 7">
    <name type="scientific">Hymenobacter mucosus</name>
    <dbReference type="NCBI Taxonomy" id="1411120"/>
    <lineage>
        <taxon>Bacteria</taxon>
        <taxon>Pseudomonadati</taxon>
        <taxon>Bacteroidota</taxon>
        <taxon>Cytophagia</taxon>
        <taxon>Cytophagales</taxon>
        <taxon>Hymenobacteraceae</taxon>
        <taxon>Hymenobacter</taxon>
    </lineage>
</organism>
<proteinExistence type="inferred from homology"/>
<evidence type="ECO:0000313" key="7">
    <source>
        <dbReference type="Proteomes" id="UP000198310"/>
    </source>
</evidence>
<keyword evidence="1 4" id="KW-0805">Transcription regulation</keyword>
<dbReference type="PIRSF" id="PIRSF006707">
    <property type="entry name" value="MJ1563"/>
    <property type="match status" value="1"/>
</dbReference>
<gene>
    <name evidence="6" type="ORF">SAMN06269173_102290</name>
</gene>
<evidence type="ECO:0000313" key="6">
    <source>
        <dbReference type="EMBL" id="SNR42334.1"/>
    </source>
</evidence>
<dbReference type="GO" id="GO:0003700">
    <property type="term" value="F:DNA-binding transcription factor activity"/>
    <property type="evidence" value="ECO:0007669"/>
    <property type="project" value="InterPro"/>
</dbReference>
<dbReference type="PANTHER" id="PTHR38465:SF1">
    <property type="entry name" value="HTH-TYPE TRANSCRIPTIONAL REGULATOR MJ1563-RELATED"/>
    <property type="match status" value="1"/>
</dbReference>
<reference evidence="7" key="1">
    <citation type="submission" date="2017-06" db="EMBL/GenBank/DDBJ databases">
        <authorList>
            <person name="Varghese N."/>
            <person name="Submissions S."/>
        </authorList>
    </citation>
    <scope>NUCLEOTIDE SEQUENCE [LARGE SCALE GENOMIC DNA]</scope>
    <source>
        <strain evidence="7">DSM 28041</strain>
    </source>
</reference>
<dbReference type="AlphaFoldDB" id="A0A238W7S3"/>
<feature type="domain" description="HTH marR-type" evidence="5">
    <location>
        <begin position="22"/>
        <end position="81"/>
    </location>
</feature>
<dbReference type="SUPFAM" id="SSF46785">
    <property type="entry name" value="Winged helix' DNA-binding domain"/>
    <property type="match status" value="1"/>
</dbReference>
<keyword evidence="7" id="KW-1185">Reference proteome</keyword>
<dbReference type="RefSeq" id="WP_045687603.1">
    <property type="nucleotide sequence ID" value="NZ_FZNS01000002.1"/>
</dbReference>